<evidence type="ECO:0000256" key="3">
    <source>
        <dbReference type="ARBA" id="ARBA00023237"/>
    </source>
</evidence>
<evidence type="ECO:0000313" key="8">
    <source>
        <dbReference type="EMBL" id="MUH34962.1"/>
    </source>
</evidence>
<evidence type="ECO:0000313" key="9">
    <source>
        <dbReference type="Proteomes" id="UP000540519"/>
    </source>
</evidence>
<dbReference type="Proteomes" id="UP000540519">
    <property type="component" value="Unassembled WGS sequence"/>
</dbReference>
<reference evidence="8 9" key="1">
    <citation type="journal article" date="2019" name="Mar. Drugs">
        <title>Comparative Genomics and CAZyme Genome Repertoires of Marine Zobellia amurskyensis KMM 3526(T) and Zobellia laminariae KMM 3676(T).</title>
        <authorList>
            <person name="Chernysheva N."/>
            <person name="Bystritskaya E."/>
            <person name="Stenkova A."/>
            <person name="Golovkin I."/>
            <person name="Nedashkovskaya O."/>
            <person name="Isaeva M."/>
        </authorList>
    </citation>
    <scope>NUCLEOTIDE SEQUENCE [LARGE SCALE GENOMIC DNA]</scope>
    <source>
        <strain evidence="8 9">KMM 3526</strain>
    </source>
</reference>
<feature type="domain" description="TonB-dependent receptor-like beta-barrel" evidence="6">
    <location>
        <begin position="466"/>
        <end position="896"/>
    </location>
</feature>
<keyword evidence="9" id="KW-1185">Reference proteome</keyword>
<name>A0A7X2ZRA6_9FLAO</name>
<dbReference type="SUPFAM" id="SSF56935">
    <property type="entry name" value="Porins"/>
    <property type="match status" value="1"/>
</dbReference>
<dbReference type="InterPro" id="IPR000531">
    <property type="entry name" value="Beta-barrel_TonB"/>
</dbReference>
<proteinExistence type="inferred from homology"/>
<dbReference type="AlphaFoldDB" id="A0A7X2ZRA6"/>
<evidence type="ECO:0000256" key="4">
    <source>
        <dbReference type="RuleBase" id="RU003357"/>
    </source>
</evidence>
<gene>
    <name evidence="8" type="ORF">D9O36_03840</name>
</gene>
<evidence type="ECO:0000259" key="7">
    <source>
        <dbReference type="Pfam" id="PF07715"/>
    </source>
</evidence>
<evidence type="ECO:0000256" key="5">
    <source>
        <dbReference type="SAM" id="SignalP"/>
    </source>
</evidence>
<feature type="signal peptide" evidence="5">
    <location>
        <begin position="1"/>
        <end position="18"/>
    </location>
</feature>
<dbReference type="Gene3D" id="2.170.130.10">
    <property type="entry name" value="TonB-dependent receptor, plug domain"/>
    <property type="match status" value="1"/>
</dbReference>
<dbReference type="SUPFAM" id="SSF49452">
    <property type="entry name" value="Starch-binding domain-like"/>
    <property type="match status" value="1"/>
</dbReference>
<dbReference type="InterPro" id="IPR012910">
    <property type="entry name" value="Plug_dom"/>
</dbReference>
<dbReference type="Gene3D" id="2.60.40.1120">
    <property type="entry name" value="Carboxypeptidase-like, regulatory domain"/>
    <property type="match status" value="1"/>
</dbReference>
<dbReference type="Pfam" id="PF00593">
    <property type="entry name" value="TonB_dep_Rec_b-barrel"/>
    <property type="match status" value="1"/>
</dbReference>
<comment type="subcellular location">
    <subcellularLocation>
        <location evidence="1 4">Cell outer membrane</location>
    </subcellularLocation>
</comment>
<dbReference type="EMBL" id="RCNR01000005">
    <property type="protein sequence ID" value="MUH34962.1"/>
    <property type="molecule type" value="Genomic_DNA"/>
</dbReference>
<keyword evidence="4" id="KW-0798">TonB box</keyword>
<dbReference type="InterPro" id="IPR013784">
    <property type="entry name" value="Carb-bd-like_fold"/>
</dbReference>
<protein>
    <submittedName>
        <fullName evidence="8">TonB-dependent receptor</fullName>
    </submittedName>
</protein>
<dbReference type="InterPro" id="IPR036942">
    <property type="entry name" value="Beta-barrel_TonB_sf"/>
</dbReference>
<dbReference type="RefSeq" id="WP_038235915.1">
    <property type="nucleotide sequence ID" value="NZ_RCNR01000005.1"/>
</dbReference>
<keyword evidence="3" id="KW-0998">Cell outer membrane</keyword>
<dbReference type="GO" id="GO:0030246">
    <property type="term" value="F:carbohydrate binding"/>
    <property type="evidence" value="ECO:0007669"/>
    <property type="project" value="InterPro"/>
</dbReference>
<evidence type="ECO:0000259" key="6">
    <source>
        <dbReference type="Pfam" id="PF00593"/>
    </source>
</evidence>
<comment type="caution">
    <text evidence="8">The sequence shown here is derived from an EMBL/GenBank/DDBJ whole genome shotgun (WGS) entry which is preliminary data.</text>
</comment>
<dbReference type="Pfam" id="PF07715">
    <property type="entry name" value="Plug"/>
    <property type="match status" value="1"/>
</dbReference>
<feature type="domain" description="TonB-dependent receptor plug" evidence="7">
    <location>
        <begin position="137"/>
        <end position="229"/>
    </location>
</feature>
<keyword evidence="8" id="KW-0675">Receptor</keyword>
<dbReference type="OrthoDB" id="9768470at2"/>
<dbReference type="InterPro" id="IPR037066">
    <property type="entry name" value="Plug_dom_sf"/>
</dbReference>
<dbReference type="Pfam" id="PF13620">
    <property type="entry name" value="CarboxypepD_reg"/>
    <property type="match status" value="1"/>
</dbReference>
<comment type="similarity">
    <text evidence="4">Belongs to the TonB-dependent receptor family.</text>
</comment>
<dbReference type="GO" id="GO:0009279">
    <property type="term" value="C:cell outer membrane"/>
    <property type="evidence" value="ECO:0007669"/>
    <property type="project" value="UniProtKB-SubCell"/>
</dbReference>
<dbReference type="PANTHER" id="PTHR40980:SF5">
    <property type="entry name" value="TONB-DEPENDENT RECEPTOR"/>
    <property type="match status" value="1"/>
</dbReference>
<organism evidence="8 9">
    <name type="scientific">Zobellia amurskyensis</name>
    <dbReference type="NCBI Taxonomy" id="248905"/>
    <lineage>
        <taxon>Bacteria</taxon>
        <taxon>Pseudomonadati</taxon>
        <taxon>Bacteroidota</taxon>
        <taxon>Flavobacteriia</taxon>
        <taxon>Flavobacteriales</taxon>
        <taxon>Flavobacteriaceae</taxon>
        <taxon>Zobellia</taxon>
    </lineage>
</organism>
<evidence type="ECO:0000256" key="2">
    <source>
        <dbReference type="ARBA" id="ARBA00023136"/>
    </source>
</evidence>
<dbReference type="Gene3D" id="2.40.170.20">
    <property type="entry name" value="TonB-dependent receptor, beta-barrel domain"/>
    <property type="match status" value="1"/>
</dbReference>
<evidence type="ECO:0000256" key="1">
    <source>
        <dbReference type="ARBA" id="ARBA00004442"/>
    </source>
</evidence>
<keyword evidence="2 4" id="KW-0472">Membrane</keyword>
<sequence length="947" mass="104109">MRLIYFIALCLFSFQLSAQDTGSIIGKLTDKEMNDDPLPFANVVIKGTTTGTTSDFDGLYEIAGVEPGTYVVSYSYLGYETVDIPDVIVEAGKVTTINVPMSAGGGFELSEVVVTTVSRKDSEMALLLDQKKAITLETSIGAQELARKGVSDAATAVTKVTGISKEEGSGNVYVRGLGDRFNITTLNGLPLPSNNTSKKNIDLGVFTSSIIESIGIDKTYNAANYGDFGGANVNIVSRNYNGDGFFDVSASVGGNTEALGVDQFYLNDGPDFSGFYNSDIPNNPFSDTFDTSWNREAVGTPVNSSFSLKGGDSYTIGDESRLSIFGVASFSNKHSYNEGINNGQPNVGNGLPNSAFDFTTFDYSTATTLMGNVGYRINNANNIKYNLLVLNNSSQKQQEFFGILDREDDAPEGGGFIQRATFERTTLYVHQLLGEHNLSENIDVNWGGAYNYVKNLVPDRRQNTVLPVRNNNPDGPKSFALVSAASENHRFFQELDEQEIAANLSATYKFKENEDEGFDGKLTVGYNGRFKSVDFDATQFNYRFLRPNDQPEVDIRQIDQYFDQNPLSAGLYQIGTFRGGASIPGSLNPQTFGGEQQINAAFVTLEYKFNPKLTLFAGLRGEQITQEIDWNTTFGEDSSKLDTFEFLPSLALKYELNEKQNLRFATSKTYTLPQFKERAPFLFQEDITQDSYGNPDLQNSTNYNFDLRWELFPTSSEILSFGVFAKYIENPINTFLVVSAANDLSYANTGDSATAFGVELEARVNLFENEIEIADDFLEERLSLGGNISYLNTNQKLQSEKVANETSLAAAFTNTEAPLQGASDIIVNGDISFYKELKNNKDLNATIAANYFSERLYALGSTGRGHLMDKGFVTLDFISSMQLNEHFKIGISAKNLLNPLIERVTENAEGELDTVNPAVPGFLEDGPVTDLSYKRGSDLSLTLTFSF</sequence>
<accession>A0A7X2ZRA6</accession>
<keyword evidence="5" id="KW-0732">Signal</keyword>
<feature type="chain" id="PRO_5030821448" evidence="5">
    <location>
        <begin position="19"/>
        <end position="947"/>
    </location>
</feature>
<dbReference type="PANTHER" id="PTHR40980">
    <property type="entry name" value="PLUG DOMAIN-CONTAINING PROTEIN"/>
    <property type="match status" value="1"/>
</dbReference>